<evidence type="ECO:0000313" key="2">
    <source>
        <dbReference type="EMBL" id="KAF7269920.1"/>
    </source>
</evidence>
<accession>A0A834I2L2</accession>
<name>A0A834I2L2_RHYFE</name>
<feature type="compositionally biased region" description="Polar residues" evidence="1">
    <location>
        <begin position="120"/>
        <end position="134"/>
    </location>
</feature>
<reference evidence="2" key="1">
    <citation type="submission" date="2020-08" db="EMBL/GenBank/DDBJ databases">
        <title>Genome sequencing and assembly of the red palm weevil Rhynchophorus ferrugineus.</title>
        <authorList>
            <person name="Dias G.B."/>
            <person name="Bergman C.M."/>
            <person name="Manee M."/>
        </authorList>
    </citation>
    <scope>NUCLEOTIDE SEQUENCE</scope>
    <source>
        <strain evidence="2">AA-2017</strain>
        <tissue evidence="2">Whole larva</tissue>
    </source>
</reference>
<evidence type="ECO:0000256" key="1">
    <source>
        <dbReference type="SAM" id="MobiDB-lite"/>
    </source>
</evidence>
<protein>
    <submittedName>
        <fullName evidence="2">Uncharacterized protein</fullName>
    </submittedName>
</protein>
<evidence type="ECO:0000313" key="3">
    <source>
        <dbReference type="Proteomes" id="UP000625711"/>
    </source>
</evidence>
<dbReference type="Proteomes" id="UP000625711">
    <property type="component" value="Unassembled WGS sequence"/>
</dbReference>
<comment type="caution">
    <text evidence="2">The sequence shown here is derived from an EMBL/GenBank/DDBJ whole genome shotgun (WGS) entry which is preliminary data.</text>
</comment>
<organism evidence="2 3">
    <name type="scientific">Rhynchophorus ferrugineus</name>
    <name type="common">Red palm weevil</name>
    <name type="synonym">Curculio ferrugineus</name>
    <dbReference type="NCBI Taxonomy" id="354439"/>
    <lineage>
        <taxon>Eukaryota</taxon>
        <taxon>Metazoa</taxon>
        <taxon>Ecdysozoa</taxon>
        <taxon>Arthropoda</taxon>
        <taxon>Hexapoda</taxon>
        <taxon>Insecta</taxon>
        <taxon>Pterygota</taxon>
        <taxon>Neoptera</taxon>
        <taxon>Endopterygota</taxon>
        <taxon>Coleoptera</taxon>
        <taxon>Polyphaga</taxon>
        <taxon>Cucujiformia</taxon>
        <taxon>Curculionidae</taxon>
        <taxon>Dryophthorinae</taxon>
        <taxon>Rhynchophorus</taxon>
    </lineage>
</organism>
<feature type="region of interest" description="Disordered" evidence="1">
    <location>
        <begin position="45"/>
        <end position="156"/>
    </location>
</feature>
<dbReference type="OrthoDB" id="6777851at2759"/>
<proteinExistence type="predicted"/>
<gene>
    <name evidence="2" type="ORF">GWI33_017080</name>
</gene>
<sequence length="156" mass="16983">MDIRMKYVVIFQIGGFEALSGSREALFGRGGDKFGVCIEQKQPQSYITSSQKNKWRRQPRTSNAATPSRRFNVTVVQSGGGSGGTGDHHLPPQTCVSPAPRHRNQHFASIPEDQALDDPPSTTVDNVNNESSRGASPAPSWDFSQDDSDSVSSDFL</sequence>
<dbReference type="EMBL" id="JAACXV010014157">
    <property type="protein sequence ID" value="KAF7269920.1"/>
    <property type="molecule type" value="Genomic_DNA"/>
</dbReference>
<feature type="compositionally biased region" description="Polar residues" evidence="1">
    <location>
        <begin position="60"/>
        <end position="71"/>
    </location>
</feature>
<dbReference type="AlphaFoldDB" id="A0A834I2L2"/>
<keyword evidence="3" id="KW-1185">Reference proteome</keyword>